<organism evidence="1 2">
    <name type="scientific">Dyadobacter arcticus</name>
    <dbReference type="NCBI Taxonomy" id="1078754"/>
    <lineage>
        <taxon>Bacteria</taxon>
        <taxon>Pseudomonadati</taxon>
        <taxon>Bacteroidota</taxon>
        <taxon>Cytophagia</taxon>
        <taxon>Cytophagales</taxon>
        <taxon>Spirosomataceae</taxon>
        <taxon>Dyadobacter</taxon>
    </lineage>
</organism>
<proteinExistence type="predicted"/>
<keyword evidence="2" id="KW-1185">Reference proteome</keyword>
<name>A0ABX0UHR6_9BACT</name>
<accession>A0ABX0UHR6</accession>
<comment type="caution">
    <text evidence="1">The sequence shown here is derived from an EMBL/GenBank/DDBJ whole genome shotgun (WGS) entry which is preliminary data.</text>
</comment>
<dbReference type="Proteomes" id="UP001179181">
    <property type="component" value="Unassembled WGS sequence"/>
</dbReference>
<sequence>MKTDLEIQKDVMEQVRLQPILDADEISVFCKKLQFVCKD</sequence>
<dbReference type="EMBL" id="JAASQJ010000002">
    <property type="protein sequence ID" value="NIJ52561.1"/>
    <property type="molecule type" value="Genomic_DNA"/>
</dbReference>
<protein>
    <submittedName>
        <fullName evidence="1">Uncharacterized protein</fullName>
    </submittedName>
</protein>
<evidence type="ECO:0000313" key="1">
    <source>
        <dbReference type="EMBL" id="NIJ52561.1"/>
    </source>
</evidence>
<evidence type="ECO:0000313" key="2">
    <source>
        <dbReference type="Proteomes" id="UP001179181"/>
    </source>
</evidence>
<reference evidence="1 2" key="1">
    <citation type="submission" date="2020-03" db="EMBL/GenBank/DDBJ databases">
        <title>Genomic Encyclopedia of Type Strains, Phase IV (KMG-IV): sequencing the most valuable type-strain genomes for metagenomic binning, comparative biology and taxonomic classification.</title>
        <authorList>
            <person name="Goeker M."/>
        </authorList>
    </citation>
    <scope>NUCLEOTIDE SEQUENCE [LARGE SCALE GENOMIC DNA]</scope>
    <source>
        <strain evidence="1 2">DSM 102865</strain>
    </source>
</reference>
<gene>
    <name evidence="1" type="ORF">FHS68_001731</name>
</gene>